<gene>
    <name evidence="3" type="ORF">BISU_0541</name>
</gene>
<evidence type="ECO:0000313" key="4">
    <source>
        <dbReference type="Proteomes" id="UP000029055"/>
    </source>
</evidence>
<evidence type="ECO:0000256" key="2">
    <source>
        <dbReference type="SAM" id="MobiDB-lite"/>
    </source>
</evidence>
<feature type="coiled-coil region" evidence="1">
    <location>
        <begin position="70"/>
        <end position="97"/>
    </location>
</feature>
<comment type="caution">
    <text evidence="3">The sequence shown here is derived from an EMBL/GenBank/DDBJ whole genome shotgun (WGS) entry which is preliminary data.</text>
</comment>
<feature type="region of interest" description="Disordered" evidence="2">
    <location>
        <begin position="161"/>
        <end position="201"/>
    </location>
</feature>
<keyword evidence="4" id="KW-1185">Reference proteome</keyword>
<dbReference type="Proteomes" id="UP000029055">
    <property type="component" value="Unassembled WGS sequence"/>
</dbReference>
<organism evidence="3 4">
    <name type="scientific">Bifidobacterium subtile</name>
    <dbReference type="NCBI Taxonomy" id="77635"/>
    <lineage>
        <taxon>Bacteria</taxon>
        <taxon>Bacillati</taxon>
        <taxon>Actinomycetota</taxon>
        <taxon>Actinomycetes</taxon>
        <taxon>Bifidobacteriales</taxon>
        <taxon>Bifidobacteriaceae</taxon>
        <taxon>Bifidobacterium</taxon>
    </lineage>
</organism>
<dbReference type="EMBL" id="JGZR01000003">
    <property type="protein sequence ID" value="KFJ04534.1"/>
    <property type="molecule type" value="Genomic_DNA"/>
</dbReference>
<accession>A0A087E9T3</accession>
<name>A0A087E9T3_9BIFI</name>
<protein>
    <submittedName>
        <fullName evidence="3">Septum formation initiator</fullName>
    </submittedName>
</protein>
<dbReference type="Pfam" id="PF04977">
    <property type="entry name" value="DivIC"/>
    <property type="match status" value="1"/>
</dbReference>
<evidence type="ECO:0000256" key="1">
    <source>
        <dbReference type="SAM" id="Coils"/>
    </source>
</evidence>
<dbReference type="AlphaFoldDB" id="A0A087E9T3"/>
<dbReference type="InterPro" id="IPR007060">
    <property type="entry name" value="FtsL/DivIC"/>
</dbReference>
<proteinExistence type="predicted"/>
<dbReference type="STRING" id="77635.BISU_0541"/>
<sequence length="201" mass="21043">MSLEGPSHSAKSNATGIFMSMSKSTRAARTSSSRRGSGPVAFFIALFIVALGSIQLVSTFHSYALNLAELNGLKRQESALIAKKQDLENDIARWNDKAYITAQARERLGFVFPGEQAIRVEHPEAVTGNPKDAEANGSSSEGEHKALPWYGELSYAFKQADAPLPKSAKDQGAKSPASGGADGAGGAQGNDATSNDGTAGK</sequence>
<dbReference type="eggNOG" id="COG2919">
    <property type="taxonomic scope" value="Bacteria"/>
</dbReference>
<reference evidence="3 4" key="1">
    <citation type="submission" date="2014-03" db="EMBL/GenBank/DDBJ databases">
        <title>Genomics of Bifidobacteria.</title>
        <authorList>
            <person name="Ventura M."/>
            <person name="Milani C."/>
            <person name="Lugli G.A."/>
        </authorList>
    </citation>
    <scope>NUCLEOTIDE SEQUENCE [LARGE SCALE GENOMIC DNA]</scope>
    <source>
        <strain evidence="3 4">LMG 11597</strain>
    </source>
</reference>
<feature type="region of interest" description="Disordered" evidence="2">
    <location>
        <begin position="121"/>
        <end position="144"/>
    </location>
</feature>
<keyword evidence="1" id="KW-0175">Coiled coil</keyword>
<evidence type="ECO:0000313" key="3">
    <source>
        <dbReference type="EMBL" id="KFJ04534.1"/>
    </source>
</evidence>